<feature type="region of interest" description="Disordered" evidence="1">
    <location>
        <begin position="470"/>
        <end position="489"/>
    </location>
</feature>
<dbReference type="OrthoDB" id="3069483at2759"/>
<evidence type="ECO:0000256" key="1">
    <source>
        <dbReference type="SAM" id="MobiDB-lite"/>
    </source>
</evidence>
<dbReference type="AlphaFoldDB" id="A0A067MWY7"/>
<dbReference type="InParanoid" id="A0A067MWY7"/>
<dbReference type="Proteomes" id="UP000027195">
    <property type="component" value="Unassembled WGS sequence"/>
</dbReference>
<dbReference type="HOGENOM" id="CLU_506203_0_0_1"/>
<proteinExistence type="predicted"/>
<dbReference type="EMBL" id="KL198018">
    <property type="protein sequence ID" value="KDQ20253.1"/>
    <property type="molecule type" value="Genomic_DNA"/>
</dbReference>
<reference evidence="3" key="1">
    <citation type="journal article" date="2014" name="Proc. Natl. Acad. Sci. U.S.A.">
        <title>Extensive sampling of basidiomycete genomes demonstrates inadequacy of the white-rot/brown-rot paradigm for wood decay fungi.</title>
        <authorList>
            <person name="Riley R."/>
            <person name="Salamov A.A."/>
            <person name="Brown D.W."/>
            <person name="Nagy L.G."/>
            <person name="Floudas D."/>
            <person name="Held B.W."/>
            <person name="Levasseur A."/>
            <person name="Lombard V."/>
            <person name="Morin E."/>
            <person name="Otillar R."/>
            <person name="Lindquist E.A."/>
            <person name="Sun H."/>
            <person name="LaButti K.M."/>
            <person name="Schmutz J."/>
            <person name="Jabbour D."/>
            <person name="Luo H."/>
            <person name="Baker S.E."/>
            <person name="Pisabarro A.G."/>
            <person name="Walton J.D."/>
            <person name="Blanchette R.A."/>
            <person name="Henrissat B."/>
            <person name="Martin F."/>
            <person name="Cullen D."/>
            <person name="Hibbett D.S."/>
            <person name="Grigoriev I.V."/>
        </authorList>
    </citation>
    <scope>NUCLEOTIDE SEQUENCE [LARGE SCALE GENOMIC DNA]</scope>
    <source>
        <strain evidence="3">FD-172 SS1</strain>
    </source>
</reference>
<dbReference type="Pfam" id="PF14441">
    <property type="entry name" value="OTT_1508_deam"/>
    <property type="match status" value="1"/>
</dbReference>
<protein>
    <submittedName>
        <fullName evidence="2">Uncharacterized protein</fullName>
    </submittedName>
</protein>
<evidence type="ECO:0000313" key="3">
    <source>
        <dbReference type="Proteomes" id="UP000027195"/>
    </source>
</evidence>
<dbReference type="InterPro" id="IPR027796">
    <property type="entry name" value="OTT_1508_deam-like"/>
</dbReference>
<gene>
    <name evidence="2" type="ORF">BOTBODRAFT_51574</name>
</gene>
<sequence>MSEREIQENERLPAAPELYISLLYRFALNVGPKRDRRNRESDPVLSDASSFMADDNDDRYRAERIIPLLDALAAICVQRSKQTFAVTMSLSHEGVKLYVAENKVVPIGVVEHLKEIWSLVHQVSSKLHPPISTPLPSTQASPTFTSDPSASSLICQIEHKIYAFSFLRLRQRFRKRWSRMEKFLTFMVSSKDIPWSLAAMFMQLGNELDQPKCPDSVPGTIREIRAGLKFVRFFEREDHWAAREEDFLDRKQTKKQGEMTTGQNGGSPINAYRHILKLLSLDDHVRAIIDVASSRRLSDYIRSSTFDVEVIEPYTRTNVDINPSSDFVERIARSVFLDDDPEREVKVSRVVRKARDWRRYDKRMTYSAHCECTLLSYHLEHSEETPLRYIGVSKLLCLACRLFIEAYNAHASTCGHRPFYYKGTHSKLCTDWIALLPRPDASQRDHDFLDTVAKTMAERAEDWLKHRMEMEAGSGRHSDSTTASDRPDTMDVCKNGKEARAETYPGWKNAVVERKSRGKLLDVLASLWRRRPG</sequence>
<accession>A0A067MWY7</accession>
<keyword evidence="3" id="KW-1185">Reference proteome</keyword>
<evidence type="ECO:0000313" key="2">
    <source>
        <dbReference type="EMBL" id="KDQ20253.1"/>
    </source>
</evidence>
<name>A0A067MWY7_BOTB1</name>
<organism evidence="2 3">
    <name type="scientific">Botryobasidium botryosum (strain FD-172 SS1)</name>
    <dbReference type="NCBI Taxonomy" id="930990"/>
    <lineage>
        <taxon>Eukaryota</taxon>
        <taxon>Fungi</taxon>
        <taxon>Dikarya</taxon>
        <taxon>Basidiomycota</taxon>
        <taxon>Agaricomycotina</taxon>
        <taxon>Agaricomycetes</taxon>
        <taxon>Cantharellales</taxon>
        <taxon>Botryobasidiaceae</taxon>
        <taxon>Botryobasidium</taxon>
    </lineage>
</organism>